<evidence type="ECO:0000313" key="3">
    <source>
        <dbReference type="EMBL" id="CAF3336574.1"/>
    </source>
</evidence>
<dbReference type="SUPFAM" id="SSF56112">
    <property type="entry name" value="Protein kinase-like (PK-like)"/>
    <property type="match status" value="1"/>
</dbReference>
<dbReference type="PANTHER" id="PTHR46240:SF1">
    <property type="entry name" value="SERINE_THREONINE-PROTEIN KINASE ULK4"/>
    <property type="match status" value="1"/>
</dbReference>
<evidence type="ECO:0000256" key="1">
    <source>
        <dbReference type="SAM" id="MobiDB-lite"/>
    </source>
</evidence>
<dbReference type="EMBL" id="CAJNYT010000171">
    <property type="protein sequence ID" value="CAF3336574.1"/>
    <property type="molecule type" value="Genomic_DNA"/>
</dbReference>
<dbReference type="InterPro" id="IPR045906">
    <property type="entry name" value="ULK4"/>
</dbReference>
<feature type="region of interest" description="Disordered" evidence="1">
    <location>
        <begin position="239"/>
        <end position="267"/>
    </location>
</feature>
<dbReference type="InterPro" id="IPR000719">
    <property type="entry name" value="Prot_kinase_dom"/>
</dbReference>
<comment type="caution">
    <text evidence="3">The sequence shown here is derived from an EMBL/GenBank/DDBJ whole genome shotgun (WGS) entry which is preliminary data.</text>
</comment>
<dbReference type="GO" id="GO:0004672">
    <property type="term" value="F:protein kinase activity"/>
    <property type="evidence" value="ECO:0007669"/>
    <property type="project" value="InterPro"/>
</dbReference>
<dbReference type="InterPro" id="IPR011009">
    <property type="entry name" value="Kinase-like_dom_sf"/>
</dbReference>
<dbReference type="PROSITE" id="PS50011">
    <property type="entry name" value="PROTEIN_KINASE_DOM"/>
    <property type="match status" value="1"/>
</dbReference>
<sequence>MEIFNYFFVSKLLSFQDDTALNHAACKIIENLLLVADKQADKLATSDVAVALWNIASTVGNNEHIRASALAALCHMGLSYLDIVQSVFDKVNIKGDIFQTTSSKVLQYNTTLLAILAKRTKNRYTTKNECSIREVLRGGEYSVSSDLWSLGCILYEMFAGRQLYDERNTNKLTQKILNDRFVLPMARGSAKPSIEFSSLLQGLLIKEPAKRLNWPGILTHPFWSGQLTYLVRPQTGVTKKSISHGDATDRPPMSSRIATTDRPESNVSFSLSCTKTSIQIAQQNKPDETDGNKTQRNDYSSINTHEQSTSVGSESIERLRKMLFSKAELQPTAIIENKTIQKTLPFKFENKLLPFQLGKCKYLFILYIQIS</sequence>
<gene>
    <name evidence="3" type="ORF">GRG538_LOCUS4221</name>
</gene>
<feature type="domain" description="Protein kinase" evidence="2">
    <location>
        <begin position="1"/>
        <end position="223"/>
    </location>
</feature>
<dbReference type="PANTHER" id="PTHR46240">
    <property type="entry name" value="SER/THR PROTEIN KINASE ULK4"/>
    <property type="match status" value="1"/>
</dbReference>
<feature type="compositionally biased region" description="Polar residues" evidence="1">
    <location>
        <begin position="297"/>
        <end position="313"/>
    </location>
</feature>
<name>A0A817V1N8_9BILA</name>
<protein>
    <recommendedName>
        <fullName evidence="2">Protein kinase domain-containing protein</fullName>
    </recommendedName>
</protein>
<evidence type="ECO:0000313" key="4">
    <source>
        <dbReference type="Proteomes" id="UP000663872"/>
    </source>
</evidence>
<evidence type="ECO:0000259" key="2">
    <source>
        <dbReference type="PROSITE" id="PS50011"/>
    </source>
</evidence>
<proteinExistence type="predicted"/>
<accession>A0A817V1N8</accession>
<dbReference type="SMART" id="SM00220">
    <property type="entry name" value="S_TKc"/>
    <property type="match status" value="1"/>
</dbReference>
<reference evidence="3" key="1">
    <citation type="submission" date="2021-02" db="EMBL/GenBank/DDBJ databases">
        <authorList>
            <person name="Nowell W R."/>
        </authorList>
    </citation>
    <scope>NUCLEOTIDE SEQUENCE</scope>
</reference>
<dbReference type="Proteomes" id="UP000663872">
    <property type="component" value="Unassembled WGS sequence"/>
</dbReference>
<dbReference type="Pfam" id="PF00069">
    <property type="entry name" value="Pkinase"/>
    <property type="match status" value="1"/>
</dbReference>
<dbReference type="GO" id="GO:0005524">
    <property type="term" value="F:ATP binding"/>
    <property type="evidence" value="ECO:0007669"/>
    <property type="project" value="InterPro"/>
</dbReference>
<feature type="region of interest" description="Disordered" evidence="1">
    <location>
        <begin position="280"/>
        <end position="314"/>
    </location>
</feature>
<dbReference type="AlphaFoldDB" id="A0A817V1N8"/>
<dbReference type="Gene3D" id="1.10.510.10">
    <property type="entry name" value="Transferase(Phosphotransferase) domain 1"/>
    <property type="match status" value="1"/>
</dbReference>
<feature type="compositionally biased region" description="Basic and acidic residues" evidence="1">
    <location>
        <begin position="285"/>
        <end position="296"/>
    </location>
</feature>
<organism evidence="3 4">
    <name type="scientific">Rotaria socialis</name>
    <dbReference type="NCBI Taxonomy" id="392032"/>
    <lineage>
        <taxon>Eukaryota</taxon>
        <taxon>Metazoa</taxon>
        <taxon>Spiralia</taxon>
        <taxon>Gnathifera</taxon>
        <taxon>Rotifera</taxon>
        <taxon>Eurotatoria</taxon>
        <taxon>Bdelloidea</taxon>
        <taxon>Philodinida</taxon>
        <taxon>Philodinidae</taxon>
        <taxon>Rotaria</taxon>
    </lineage>
</organism>